<evidence type="ECO:0000313" key="5">
    <source>
        <dbReference type="Proteomes" id="UP001172102"/>
    </source>
</evidence>
<name>A0AA40B8J9_9PEZI</name>
<dbReference type="PANTHER" id="PTHR24134">
    <property type="entry name" value="ANKYRIN REPEAT-CONTAINING PROTEIN DDB_G0279043"/>
    <property type="match status" value="1"/>
</dbReference>
<evidence type="ECO:0000256" key="2">
    <source>
        <dbReference type="ARBA" id="ARBA00023043"/>
    </source>
</evidence>
<dbReference type="InterPro" id="IPR002110">
    <property type="entry name" value="Ankyrin_rpt"/>
</dbReference>
<dbReference type="SMART" id="SM00248">
    <property type="entry name" value="ANK"/>
    <property type="match status" value="4"/>
</dbReference>
<sequence length="505" mass="54980">MQKYCCPASSLPKIIFQGCSSQLPTGSATRTTDAEALLRTNNNQKRAMEQLPYVPASILWEMLSSRSLAALAGTSRSLHCDVEPFLYRRHAVTPSHSAIMWAVETAQSDRAETQTTALATLDKVKQFCRLAPGALDVCYRTSRTQECIGDFRDRFARVSDRGFSWASLSWFTPLAPLHVASWKGLDAIVEWLLGGGADANVLGTATPLCLAVSSDRATSALLLLAHGASPDVPQHDALTVLHLTCAMGYADLAEQLLVAGSVRADATDVLCYYNRYAQKDVPAIVKLLARHGANSSDTLISEFLTSSKWRSASALLRSKNCQNQMSPSLASDLLDCACSVIRRSTRNTQDAKQIISQLLDMGADPNTGQLLWTSSPPNFPVLLTLLPHFLEAGMDPTAQDLLGETSAFDRSQDKEGVSAQLAVVRLLLQYGAPIGPATRGDALDALMNKRADERGEWAYKLCGVLLEHCRQTPRNQRHKDMTAFLGRLSPLNKQLGARGFDVDSL</sequence>
<dbReference type="InterPro" id="IPR036770">
    <property type="entry name" value="Ankyrin_rpt-contain_sf"/>
</dbReference>
<comment type="caution">
    <text evidence="4">The sequence shown here is derived from an EMBL/GenBank/DDBJ whole genome shotgun (WGS) entry which is preliminary data.</text>
</comment>
<feature type="repeat" description="ANK" evidence="3">
    <location>
        <begin position="172"/>
        <end position="204"/>
    </location>
</feature>
<accession>A0AA40B8J9</accession>
<dbReference type="SUPFAM" id="SSF48403">
    <property type="entry name" value="Ankyrin repeat"/>
    <property type="match status" value="1"/>
</dbReference>
<protein>
    <recommendedName>
        <fullName evidence="6">Ankyrin repeat protein</fullName>
    </recommendedName>
</protein>
<evidence type="ECO:0000256" key="1">
    <source>
        <dbReference type="ARBA" id="ARBA00022737"/>
    </source>
</evidence>
<gene>
    <name evidence="4" type="ORF">B0H67DRAFT_559311</name>
</gene>
<dbReference type="PROSITE" id="PS50088">
    <property type="entry name" value="ANK_REPEAT"/>
    <property type="match status" value="1"/>
</dbReference>
<keyword evidence="1" id="KW-0677">Repeat</keyword>
<dbReference type="Proteomes" id="UP001172102">
    <property type="component" value="Unassembled WGS sequence"/>
</dbReference>
<reference evidence="4" key="1">
    <citation type="submission" date="2023-06" db="EMBL/GenBank/DDBJ databases">
        <title>Genome-scale phylogeny and comparative genomics of the fungal order Sordariales.</title>
        <authorList>
            <consortium name="Lawrence Berkeley National Laboratory"/>
            <person name="Hensen N."/>
            <person name="Bonometti L."/>
            <person name="Westerberg I."/>
            <person name="Brannstrom I.O."/>
            <person name="Guillou S."/>
            <person name="Cros-Aarteil S."/>
            <person name="Calhoun S."/>
            <person name="Haridas S."/>
            <person name="Kuo A."/>
            <person name="Mondo S."/>
            <person name="Pangilinan J."/>
            <person name="Riley R."/>
            <person name="Labutti K."/>
            <person name="Andreopoulos B."/>
            <person name="Lipzen A."/>
            <person name="Chen C."/>
            <person name="Yanf M."/>
            <person name="Daum C."/>
            <person name="Ng V."/>
            <person name="Clum A."/>
            <person name="Steindorff A."/>
            <person name="Ohm R."/>
            <person name="Martin F."/>
            <person name="Silar P."/>
            <person name="Natvig D."/>
            <person name="Lalanne C."/>
            <person name="Gautier V."/>
            <person name="Ament-Velasquez S.L."/>
            <person name="Kruys A."/>
            <person name="Hutchinson M.I."/>
            <person name="Powell A.J."/>
            <person name="Barry K."/>
            <person name="Miller A.N."/>
            <person name="Grigoriev I.V."/>
            <person name="Debuchy R."/>
            <person name="Gladieux P."/>
            <person name="Thoren M.H."/>
            <person name="Johannesson H."/>
        </authorList>
    </citation>
    <scope>NUCLEOTIDE SEQUENCE</scope>
    <source>
        <strain evidence="4">SMH4607-1</strain>
    </source>
</reference>
<organism evidence="4 5">
    <name type="scientific">Lasiosphaeris hirsuta</name>
    <dbReference type="NCBI Taxonomy" id="260670"/>
    <lineage>
        <taxon>Eukaryota</taxon>
        <taxon>Fungi</taxon>
        <taxon>Dikarya</taxon>
        <taxon>Ascomycota</taxon>
        <taxon>Pezizomycotina</taxon>
        <taxon>Sordariomycetes</taxon>
        <taxon>Sordariomycetidae</taxon>
        <taxon>Sordariales</taxon>
        <taxon>Lasiosphaeriaceae</taxon>
        <taxon>Lasiosphaeris</taxon>
    </lineage>
</organism>
<proteinExistence type="predicted"/>
<dbReference type="EMBL" id="JAUKUA010000001">
    <property type="protein sequence ID" value="KAK0729658.1"/>
    <property type="molecule type" value="Genomic_DNA"/>
</dbReference>
<dbReference type="PANTHER" id="PTHR24134:SF9">
    <property type="entry name" value="ANKYRIN REPEAT AND SOCS BOX PROTEIN 8"/>
    <property type="match status" value="1"/>
</dbReference>
<keyword evidence="5" id="KW-1185">Reference proteome</keyword>
<dbReference type="AlphaFoldDB" id="A0AA40B8J9"/>
<dbReference type="Pfam" id="PF12796">
    <property type="entry name" value="Ank_2"/>
    <property type="match status" value="1"/>
</dbReference>
<evidence type="ECO:0000313" key="4">
    <source>
        <dbReference type="EMBL" id="KAK0729658.1"/>
    </source>
</evidence>
<keyword evidence="2 3" id="KW-0040">ANK repeat</keyword>
<evidence type="ECO:0008006" key="6">
    <source>
        <dbReference type="Google" id="ProtNLM"/>
    </source>
</evidence>
<dbReference type="Gene3D" id="1.25.40.20">
    <property type="entry name" value="Ankyrin repeat-containing domain"/>
    <property type="match status" value="1"/>
</dbReference>
<evidence type="ECO:0000256" key="3">
    <source>
        <dbReference type="PROSITE-ProRule" id="PRU00023"/>
    </source>
</evidence>